<evidence type="ECO:0000256" key="1">
    <source>
        <dbReference type="SAM" id="MobiDB-lite"/>
    </source>
</evidence>
<organism evidence="2 3">
    <name type="scientific">Cladophialophora immunda</name>
    <dbReference type="NCBI Taxonomy" id="569365"/>
    <lineage>
        <taxon>Eukaryota</taxon>
        <taxon>Fungi</taxon>
        <taxon>Dikarya</taxon>
        <taxon>Ascomycota</taxon>
        <taxon>Pezizomycotina</taxon>
        <taxon>Eurotiomycetes</taxon>
        <taxon>Chaetothyriomycetidae</taxon>
        <taxon>Chaetothyriales</taxon>
        <taxon>Herpotrichiellaceae</taxon>
        <taxon>Cladophialophora</taxon>
    </lineage>
</organism>
<keyword evidence="3" id="KW-1185">Reference proteome</keyword>
<reference evidence="2 3" key="1">
    <citation type="submission" date="2015-01" db="EMBL/GenBank/DDBJ databases">
        <title>The Genome Sequence of Cladophialophora immunda CBS83496.</title>
        <authorList>
            <consortium name="The Broad Institute Genomics Platform"/>
            <person name="Cuomo C."/>
            <person name="de Hoog S."/>
            <person name="Gorbushina A."/>
            <person name="Stielow B."/>
            <person name="Teixiera M."/>
            <person name="Abouelleil A."/>
            <person name="Chapman S.B."/>
            <person name="Priest M."/>
            <person name="Young S.K."/>
            <person name="Wortman J."/>
            <person name="Nusbaum C."/>
            <person name="Birren B."/>
        </authorList>
    </citation>
    <scope>NUCLEOTIDE SEQUENCE [LARGE SCALE GENOMIC DNA]</scope>
    <source>
        <strain evidence="2 3">CBS 83496</strain>
    </source>
</reference>
<accession>A0A0D2CJB7</accession>
<dbReference type="VEuPathDB" id="FungiDB:PV07_02902"/>
<dbReference type="RefSeq" id="XP_016251454.1">
    <property type="nucleotide sequence ID" value="XM_016389552.1"/>
</dbReference>
<proteinExistence type="predicted"/>
<name>A0A0D2CJB7_9EURO</name>
<feature type="region of interest" description="Disordered" evidence="1">
    <location>
        <begin position="88"/>
        <end position="135"/>
    </location>
</feature>
<protein>
    <submittedName>
        <fullName evidence="2">Uncharacterized protein</fullName>
    </submittedName>
</protein>
<dbReference type="EMBL" id="KN847041">
    <property type="protein sequence ID" value="KIW31238.1"/>
    <property type="molecule type" value="Genomic_DNA"/>
</dbReference>
<dbReference type="Proteomes" id="UP000054466">
    <property type="component" value="Unassembled WGS sequence"/>
</dbReference>
<sequence length="174" mass="19522">MSTWEKTRRPLTDDSPSKTVFSHAVEGTPQVLALADSTHCHHFEKKRPPIPRPARRQVHFNKSVLSESTFAARLDRKRVIRPICVGRLGKPVDGQSATQQALHSKTDTKQRTTDRSVPRRGKDSGSAHLARSSEWYVNKEPTRGLTAAKYLGSQTICNTPRDAQACELQQPSWL</sequence>
<dbReference type="HOGENOM" id="CLU_1539846_0_0_1"/>
<gene>
    <name evidence="2" type="ORF">PV07_02902</name>
</gene>
<dbReference type="AlphaFoldDB" id="A0A0D2CJB7"/>
<evidence type="ECO:0000313" key="3">
    <source>
        <dbReference type="Proteomes" id="UP000054466"/>
    </source>
</evidence>
<feature type="compositionally biased region" description="Basic and acidic residues" evidence="1">
    <location>
        <begin position="104"/>
        <end position="125"/>
    </location>
</feature>
<evidence type="ECO:0000313" key="2">
    <source>
        <dbReference type="EMBL" id="KIW31238.1"/>
    </source>
</evidence>
<dbReference type="GeneID" id="27342096"/>